<evidence type="ECO:0000313" key="4">
    <source>
        <dbReference type="Proteomes" id="UP000182409"/>
    </source>
</evidence>
<dbReference type="InterPro" id="IPR000683">
    <property type="entry name" value="Gfo/Idh/MocA-like_OxRdtase_N"/>
</dbReference>
<dbReference type="InterPro" id="IPR051450">
    <property type="entry name" value="Gfo/Idh/MocA_Oxidoreductases"/>
</dbReference>
<dbReference type="Pfam" id="PF22725">
    <property type="entry name" value="GFO_IDH_MocA_C3"/>
    <property type="match status" value="1"/>
</dbReference>
<dbReference type="InterPro" id="IPR008354">
    <property type="entry name" value="Glc-Fru_OxRdtase_bac"/>
</dbReference>
<dbReference type="EMBL" id="FNSD01000001">
    <property type="protein sequence ID" value="SEB62040.1"/>
    <property type="molecule type" value="Genomic_DNA"/>
</dbReference>
<dbReference type="RefSeq" id="WP_074652897.1">
    <property type="nucleotide sequence ID" value="NZ_FNSD01000001.1"/>
</dbReference>
<name>A0A1H4KU36_9BACT</name>
<dbReference type="PRINTS" id="PR01775">
    <property type="entry name" value="GLFROXRDTASE"/>
</dbReference>
<dbReference type="Pfam" id="PF01408">
    <property type="entry name" value="GFO_IDH_MocA"/>
    <property type="match status" value="1"/>
</dbReference>
<dbReference type="SUPFAM" id="SSF51735">
    <property type="entry name" value="NAD(P)-binding Rossmann-fold domains"/>
    <property type="match status" value="1"/>
</dbReference>
<proteinExistence type="predicted"/>
<evidence type="ECO:0000259" key="2">
    <source>
        <dbReference type="Pfam" id="PF22725"/>
    </source>
</evidence>
<evidence type="ECO:0000259" key="1">
    <source>
        <dbReference type="Pfam" id="PF01408"/>
    </source>
</evidence>
<dbReference type="SUPFAM" id="SSF55347">
    <property type="entry name" value="Glyceraldehyde-3-phosphate dehydrogenase-like, C-terminal domain"/>
    <property type="match status" value="1"/>
</dbReference>
<dbReference type="InterPro" id="IPR055170">
    <property type="entry name" value="GFO_IDH_MocA-like_dom"/>
</dbReference>
<dbReference type="Proteomes" id="UP000182409">
    <property type="component" value="Unassembled WGS sequence"/>
</dbReference>
<dbReference type="GO" id="GO:0000166">
    <property type="term" value="F:nucleotide binding"/>
    <property type="evidence" value="ECO:0007669"/>
    <property type="project" value="InterPro"/>
</dbReference>
<gene>
    <name evidence="3" type="ORF">SAMN05443244_1357</name>
</gene>
<dbReference type="AlphaFoldDB" id="A0A1H4KU36"/>
<dbReference type="PANTHER" id="PTHR43377:SF1">
    <property type="entry name" value="BILIVERDIN REDUCTASE A"/>
    <property type="match status" value="1"/>
</dbReference>
<organism evidence="3 4">
    <name type="scientific">Terriglobus roseus</name>
    <dbReference type="NCBI Taxonomy" id="392734"/>
    <lineage>
        <taxon>Bacteria</taxon>
        <taxon>Pseudomonadati</taxon>
        <taxon>Acidobacteriota</taxon>
        <taxon>Terriglobia</taxon>
        <taxon>Terriglobales</taxon>
        <taxon>Acidobacteriaceae</taxon>
        <taxon>Terriglobus</taxon>
    </lineage>
</organism>
<dbReference type="Gene3D" id="3.30.360.10">
    <property type="entry name" value="Dihydrodipicolinate Reductase, domain 2"/>
    <property type="match status" value="1"/>
</dbReference>
<accession>A0A1H4KU36</accession>
<sequence>MATAKKVEGGKVRYAVVGAGWISQTALLPGVEHTDNSVVTTIVTGHEYKTEKLAEKYPTIEHGYSYEEYDVFLRSDVADAVYLATPNFDHVELAVKTLEAGLHLLLEKPMAISVEECQRIIAASQKTGAKLMIAYRLHFEPGTLKALERVRSGEFGPIRYFNSSFSQPVSRENHRAKNGFWAGPVPDMGPYPINMVRTLFGSEPMEVFATGVKTDEKFNFDDTVAMTMKFESNRVAAFVLSYNGQDLDDFRIVGELGSLYSSPAYGMPGGMKHTVKIDKDESTESFNKTDQFGGELKYFSECVLNGTDPEPDGEEGLLDVRILVAAEQSLKTGMPVKLQPYTRSRRAVSDQVQKLSPVKLPELIGAHKPSDGQ</sequence>
<reference evidence="3 4" key="1">
    <citation type="submission" date="2016-10" db="EMBL/GenBank/DDBJ databases">
        <authorList>
            <person name="de Groot N.N."/>
        </authorList>
    </citation>
    <scope>NUCLEOTIDE SEQUENCE [LARGE SCALE GENOMIC DNA]</scope>
    <source>
        <strain evidence="3 4">AB35.6</strain>
    </source>
</reference>
<evidence type="ECO:0000313" key="3">
    <source>
        <dbReference type="EMBL" id="SEB62040.1"/>
    </source>
</evidence>
<feature type="domain" description="GFO/IDH/MocA-like oxidoreductase" evidence="2">
    <location>
        <begin position="144"/>
        <end position="259"/>
    </location>
</feature>
<dbReference type="InterPro" id="IPR036291">
    <property type="entry name" value="NAD(P)-bd_dom_sf"/>
</dbReference>
<feature type="domain" description="Gfo/Idh/MocA-like oxidoreductase N-terminal" evidence="1">
    <location>
        <begin position="12"/>
        <end position="135"/>
    </location>
</feature>
<dbReference type="Gene3D" id="3.40.50.720">
    <property type="entry name" value="NAD(P)-binding Rossmann-like Domain"/>
    <property type="match status" value="1"/>
</dbReference>
<protein>
    <submittedName>
        <fullName evidence="3">Predicted dehydrogenase</fullName>
    </submittedName>
</protein>
<dbReference type="PANTHER" id="PTHR43377">
    <property type="entry name" value="BILIVERDIN REDUCTASE A"/>
    <property type="match status" value="1"/>
</dbReference>
<dbReference type="OrthoDB" id="9815825at2"/>